<comment type="subcellular location">
    <subcellularLocation>
        <location evidence="1">Membrane</location>
        <topology evidence="1">Single-pass membrane protein</topology>
    </subcellularLocation>
</comment>
<proteinExistence type="predicted"/>
<dbReference type="RefSeq" id="WP_136881931.1">
    <property type="nucleotide sequence ID" value="NZ_SWDX01000012.1"/>
</dbReference>
<dbReference type="InterPro" id="IPR058982">
    <property type="entry name" value="Beta-barrel_AprE"/>
</dbReference>
<reference evidence="8 9" key="1">
    <citation type="submission" date="2019-04" db="EMBL/GenBank/DDBJ databases">
        <title>Pedobacter sp. RP-1-16 sp. nov., isolated from Arctic soil.</title>
        <authorList>
            <person name="Dahal R.H."/>
            <person name="Kim D.-U."/>
        </authorList>
    </citation>
    <scope>NUCLEOTIDE SEQUENCE [LARGE SCALE GENOMIC DNA]</scope>
    <source>
        <strain evidence="8 9">RP-1-16</strain>
    </source>
</reference>
<keyword evidence="2 6" id="KW-0812">Transmembrane</keyword>
<evidence type="ECO:0000256" key="2">
    <source>
        <dbReference type="ARBA" id="ARBA00022692"/>
    </source>
</evidence>
<dbReference type="PRINTS" id="PR01490">
    <property type="entry name" value="RTXTOXIND"/>
</dbReference>
<dbReference type="Proteomes" id="UP000309594">
    <property type="component" value="Unassembled WGS sequence"/>
</dbReference>
<keyword evidence="3 6" id="KW-1133">Transmembrane helix</keyword>
<dbReference type="InterPro" id="IPR050739">
    <property type="entry name" value="MFP"/>
</dbReference>
<evidence type="ECO:0000256" key="4">
    <source>
        <dbReference type="ARBA" id="ARBA00023136"/>
    </source>
</evidence>
<protein>
    <submittedName>
        <fullName evidence="8">HlyD family efflux transporter periplasmic adaptor subunit</fullName>
    </submittedName>
</protein>
<feature type="domain" description="AprE-like beta-barrel" evidence="7">
    <location>
        <begin position="336"/>
        <end position="417"/>
    </location>
</feature>
<organism evidence="8 9">
    <name type="scientific">Pedobacter hiemivivus</name>
    <dbReference type="NCBI Taxonomy" id="2530454"/>
    <lineage>
        <taxon>Bacteria</taxon>
        <taxon>Pseudomonadati</taxon>
        <taxon>Bacteroidota</taxon>
        <taxon>Sphingobacteriia</taxon>
        <taxon>Sphingobacteriales</taxon>
        <taxon>Sphingobacteriaceae</taxon>
        <taxon>Pedobacter</taxon>
    </lineage>
</organism>
<dbReference type="Gene3D" id="2.40.30.170">
    <property type="match status" value="1"/>
</dbReference>
<evidence type="ECO:0000313" key="8">
    <source>
        <dbReference type="EMBL" id="TKC56555.1"/>
    </source>
</evidence>
<dbReference type="PANTHER" id="PTHR30386:SF26">
    <property type="entry name" value="TRANSPORT PROTEIN COMB"/>
    <property type="match status" value="1"/>
</dbReference>
<keyword evidence="4 6" id="KW-0472">Membrane</keyword>
<comment type="caution">
    <text evidence="8">The sequence shown here is derived from an EMBL/GenBank/DDBJ whole genome shotgun (WGS) entry which is preliminary data.</text>
</comment>
<sequence>METAIENIKETDKRINSLEVNSEEVQEIITAVPSWILRRGITLVFGILLAIVLVSAFIQYPDVVKTSLKVNSLNAPKAVFVKQTGKLLNLLAAEGTTVKQYEPLAFMESTANHKDVLKLQGILTHIIQELSVTSVAPNLLVKGLNLGELQGAYQNFYQQYLQYVSAQNGGYYLNRKQYLERDLKDIEKLKAQIIGQQKIQEMEFANMEHEFEAYKKLYLKNMVSISEYKQQENKYLAGKYPLQQSITALLNNNTSYAAKQKEILELEHTIQDERAKFVQSLSNMLTETDAWVNQYILRAPVDGKISYAGIVQENQTLNVGQEVFMVNPANTDFFGEVYIPQYNMGKVKTGQRTLVKMRSFPFEQYGLIRGRVNYISDVAFKDSVFIAKISFERFENKDPEHGIVLKNGMQADAEIITEESSLLQRFIRNITKMLNSTN</sequence>
<dbReference type="Pfam" id="PF26002">
    <property type="entry name" value="Beta-barrel_AprE"/>
    <property type="match status" value="1"/>
</dbReference>
<evidence type="ECO:0000259" key="7">
    <source>
        <dbReference type="Pfam" id="PF26002"/>
    </source>
</evidence>
<name>A0A4U1FZF9_9SPHI</name>
<feature type="transmembrane region" description="Helical" evidence="6">
    <location>
        <begin position="41"/>
        <end position="60"/>
    </location>
</feature>
<feature type="coiled-coil region" evidence="5">
    <location>
        <begin position="1"/>
        <end position="28"/>
    </location>
</feature>
<accession>A0A4U1FZF9</accession>
<evidence type="ECO:0000256" key="6">
    <source>
        <dbReference type="SAM" id="Phobius"/>
    </source>
</evidence>
<evidence type="ECO:0000256" key="5">
    <source>
        <dbReference type="SAM" id="Coils"/>
    </source>
</evidence>
<evidence type="ECO:0000256" key="3">
    <source>
        <dbReference type="ARBA" id="ARBA00022989"/>
    </source>
</evidence>
<dbReference type="AlphaFoldDB" id="A0A4U1FZF9"/>
<dbReference type="PANTHER" id="PTHR30386">
    <property type="entry name" value="MEMBRANE FUSION SUBUNIT OF EMRAB-TOLC MULTIDRUG EFFLUX PUMP"/>
    <property type="match status" value="1"/>
</dbReference>
<dbReference type="EMBL" id="SWDX01000012">
    <property type="protein sequence ID" value="TKC56555.1"/>
    <property type="molecule type" value="Genomic_DNA"/>
</dbReference>
<keyword evidence="5" id="KW-0175">Coiled coil</keyword>
<gene>
    <name evidence="8" type="ORF">FBD94_22845</name>
</gene>
<evidence type="ECO:0000256" key="1">
    <source>
        <dbReference type="ARBA" id="ARBA00004167"/>
    </source>
</evidence>
<dbReference type="GO" id="GO:0016020">
    <property type="term" value="C:membrane"/>
    <property type="evidence" value="ECO:0007669"/>
    <property type="project" value="UniProtKB-SubCell"/>
</dbReference>
<evidence type="ECO:0000313" key="9">
    <source>
        <dbReference type="Proteomes" id="UP000309594"/>
    </source>
</evidence>